<gene>
    <name evidence="8" type="primary">ccsA</name>
    <name evidence="8" type="ORF">BN1048_00840</name>
</gene>
<evidence type="ECO:0000313" key="8">
    <source>
        <dbReference type="EMBL" id="CEA00151.1"/>
    </source>
</evidence>
<keyword evidence="4 6" id="KW-1133">Transmembrane helix</keyword>
<dbReference type="AlphaFoldDB" id="A0A078M668"/>
<dbReference type="PANTHER" id="PTHR30071">
    <property type="entry name" value="HEME EXPORTER PROTEIN C"/>
    <property type="match status" value="1"/>
</dbReference>
<proteinExistence type="predicted"/>
<keyword evidence="2 6" id="KW-0812">Transmembrane</keyword>
<dbReference type="Proteomes" id="UP000044136">
    <property type="component" value="Unassembled WGS sequence"/>
</dbReference>
<feature type="transmembrane region" description="Helical" evidence="6">
    <location>
        <begin position="375"/>
        <end position="397"/>
    </location>
</feature>
<dbReference type="PANTHER" id="PTHR30071:SF1">
    <property type="entry name" value="CYTOCHROME B_B6 PROTEIN-RELATED"/>
    <property type="match status" value="1"/>
</dbReference>
<keyword evidence="9" id="KW-1185">Reference proteome</keyword>
<feature type="transmembrane region" description="Helical" evidence="6">
    <location>
        <begin position="77"/>
        <end position="96"/>
    </location>
</feature>
<feature type="transmembrane region" description="Helical" evidence="6">
    <location>
        <begin position="266"/>
        <end position="284"/>
    </location>
</feature>
<comment type="subcellular location">
    <subcellularLocation>
        <location evidence="1">Membrane</location>
        <topology evidence="1">Multi-pass membrane protein</topology>
    </subcellularLocation>
</comment>
<sequence>MDATFLSLSNTLIYIAFIMLLVALVPLAVSVKEKSESHKFEKIAIWMISIAFVMELAYFILRWMATGHAPVSNMYEFIAMFSIMLIGGYLITYHYFKSKVFGLFAIPISLLLLAYGSLFSTDVQPLIPALQSNWLAIHVITVTLSYGILSMSAVAGLIYLIKAIPAEENSWRARSLELIMFGILTVIMYMVTTVFMQNIIGYNDEFYYTDQQGQQVIAEYHLPSLVNYNEAIPVSHVGDNEYEPADHFHLGIDLPPVIKAHTLNTVIWSIIVGLITYGIVRLIIRKRLFTLVKPLTKKADLALMDEIGYRSVIIGFPLFALGGIFFAAIWAQIAWSRFWGWDPKETWAFITFMFYTIFLHLRLNRGYEGEKSAWLAVGGFILILFNLIAINLIVAGLHSYA</sequence>
<evidence type="ECO:0000256" key="3">
    <source>
        <dbReference type="ARBA" id="ARBA00022748"/>
    </source>
</evidence>
<feature type="transmembrane region" description="Helical" evidence="6">
    <location>
        <begin position="12"/>
        <end position="31"/>
    </location>
</feature>
<dbReference type="STRING" id="1461582.BN1048_00840"/>
<feature type="domain" description="Cytochrome c assembly protein" evidence="7">
    <location>
        <begin position="275"/>
        <end position="398"/>
    </location>
</feature>
<evidence type="ECO:0000256" key="4">
    <source>
        <dbReference type="ARBA" id="ARBA00022989"/>
    </source>
</evidence>
<evidence type="ECO:0000256" key="5">
    <source>
        <dbReference type="ARBA" id="ARBA00023136"/>
    </source>
</evidence>
<reference evidence="8 9" key="1">
    <citation type="submission" date="2014-07" db="EMBL/GenBank/DDBJ databases">
        <authorList>
            <person name="Urmite Genomes Urmite Genomes"/>
        </authorList>
    </citation>
    <scope>NUCLEOTIDE SEQUENCE [LARGE SCALE GENOMIC DNA]</scope>
    <source>
        <strain evidence="8 9">13MG44_air</strain>
    </source>
</reference>
<dbReference type="HOGENOM" id="CLU_049710_2_0_9"/>
<dbReference type="RefSeq" id="WP_035808759.1">
    <property type="nucleotide sequence ID" value="NZ_CCSE01000001.1"/>
</dbReference>
<keyword evidence="5 6" id="KW-0472">Membrane</keyword>
<dbReference type="NCBIfam" id="TIGR03144">
    <property type="entry name" value="cytochr_II_ccsB"/>
    <property type="match status" value="1"/>
</dbReference>
<dbReference type="InterPro" id="IPR017562">
    <property type="entry name" value="Cyt_c_biogenesis_CcsA"/>
</dbReference>
<feature type="transmembrane region" description="Helical" evidence="6">
    <location>
        <begin position="103"/>
        <end position="121"/>
    </location>
</feature>
<organism evidence="8 9">
    <name type="scientific">Jeotgalicoccus saudimassiliensis</name>
    <dbReference type="NCBI Taxonomy" id="1461582"/>
    <lineage>
        <taxon>Bacteria</taxon>
        <taxon>Bacillati</taxon>
        <taxon>Bacillota</taxon>
        <taxon>Bacilli</taxon>
        <taxon>Bacillales</taxon>
        <taxon>Staphylococcaceae</taxon>
        <taxon>Jeotgalicoccus</taxon>
    </lineage>
</organism>
<protein>
    <submittedName>
        <fullName evidence="8">Cytochrome c biogenesis protein CcsA</fullName>
    </submittedName>
</protein>
<dbReference type="eggNOG" id="COG0755">
    <property type="taxonomic scope" value="Bacteria"/>
</dbReference>
<dbReference type="OrthoDB" id="9814290at2"/>
<feature type="transmembrane region" description="Helical" evidence="6">
    <location>
        <begin position="312"/>
        <end position="335"/>
    </location>
</feature>
<feature type="domain" description="Cytochrome c assembly protein" evidence="7">
    <location>
        <begin position="72"/>
        <end position="192"/>
    </location>
</feature>
<accession>A0A078M668</accession>
<evidence type="ECO:0000259" key="7">
    <source>
        <dbReference type="Pfam" id="PF01578"/>
    </source>
</evidence>
<dbReference type="GO" id="GO:0020037">
    <property type="term" value="F:heme binding"/>
    <property type="evidence" value="ECO:0007669"/>
    <property type="project" value="InterPro"/>
</dbReference>
<evidence type="ECO:0000313" key="9">
    <source>
        <dbReference type="Proteomes" id="UP000044136"/>
    </source>
</evidence>
<name>A0A078M668_9STAP</name>
<evidence type="ECO:0000256" key="1">
    <source>
        <dbReference type="ARBA" id="ARBA00004141"/>
    </source>
</evidence>
<dbReference type="InterPro" id="IPR002541">
    <property type="entry name" value="Cyt_c_assembly"/>
</dbReference>
<feature type="transmembrane region" description="Helical" evidence="6">
    <location>
        <begin position="43"/>
        <end position="65"/>
    </location>
</feature>
<feature type="transmembrane region" description="Helical" evidence="6">
    <location>
        <begin position="133"/>
        <end position="158"/>
    </location>
</feature>
<dbReference type="Pfam" id="PF01578">
    <property type="entry name" value="Cytochrom_C_asm"/>
    <property type="match status" value="2"/>
</dbReference>
<feature type="transmembrane region" description="Helical" evidence="6">
    <location>
        <begin position="347"/>
        <end position="363"/>
    </location>
</feature>
<keyword evidence="3" id="KW-0201">Cytochrome c-type biogenesis</keyword>
<dbReference type="EMBL" id="CCSE01000001">
    <property type="protein sequence ID" value="CEA00151.1"/>
    <property type="molecule type" value="Genomic_DNA"/>
</dbReference>
<evidence type="ECO:0000256" key="2">
    <source>
        <dbReference type="ARBA" id="ARBA00022692"/>
    </source>
</evidence>
<evidence type="ECO:0000256" key="6">
    <source>
        <dbReference type="SAM" id="Phobius"/>
    </source>
</evidence>
<feature type="transmembrane region" description="Helical" evidence="6">
    <location>
        <begin position="178"/>
        <end position="200"/>
    </location>
</feature>
<dbReference type="InterPro" id="IPR045062">
    <property type="entry name" value="Cyt_c_biogenesis_CcsA/CcmC"/>
</dbReference>
<dbReference type="GO" id="GO:0005886">
    <property type="term" value="C:plasma membrane"/>
    <property type="evidence" value="ECO:0007669"/>
    <property type="project" value="TreeGrafter"/>
</dbReference>
<dbReference type="GO" id="GO:0017004">
    <property type="term" value="P:cytochrome complex assembly"/>
    <property type="evidence" value="ECO:0007669"/>
    <property type="project" value="UniProtKB-KW"/>
</dbReference>